<proteinExistence type="predicted"/>
<dbReference type="AlphaFoldDB" id="A0A4Z2INC8"/>
<reference evidence="2 3" key="1">
    <citation type="submission" date="2019-03" db="EMBL/GenBank/DDBJ databases">
        <title>First draft genome of Liparis tanakae, snailfish: a comprehensive survey of snailfish specific genes.</title>
        <authorList>
            <person name="Kim W."/>
            <person name="Song I."/>
            <person name="Jeong J.-H."/>
            <person name="Kim D."/>
            <person name="Kim S."/>
            <person name="Ryu S."/>
            <person name="Song J.Y."/>
            <person name="Lee S.K."/>
        </authorList>
    </citation>
    <scope>NUCLEOTIDE SEQUENCE [LARGE SCALE GENOMIC DNA]</scope>
    <source>
        <tissue evidence="2">Muscle</tissue>
    </source>
</reference>
<evidence type="ECO:0000256" key="1">
    <source>
        <dbReference type="SAM" id="MobiDB-lite"/>
    </source>
</evidence>
<keyword evidence="3" id="KW-1185">Reference proteome</keyword>
<accession>A0A4Z2INC8</accession>
<feature type="region of interest" description="Disordered" evidence="1">
    <location>
        <begin position="117"/>
        <end position="142"/>
    </location>
</feature>
<evidence type="ECO:0000313" key="2">
    <source>
        <dbReference type="EMBL" id="TNN79277.1"/>
    </source>
</evidence>
<dbReference type="EMBL" id="SRLO01000066">
    <property type="protein sequence ID" value="TNN79277.1"/>
    <property type="molecule type" value="Genomic_DNA"/>
</dbReference>
<dbReference type="Proteomes" id="UP000314294">
    <property type="component" value="Unassembled WGS sequence"/>
</dbReference>
<name>A0A4Z2INC8_9TELE</name>
<comment type="caution">
    <text evidence="2">The sequence shown here is derived from an EMBL/GenBank/DDBJ whole genome shotgun (WGS) entry which is preliminary data.</text>
</comment>
<sequence length="142" mass="15057">MDSHNNNNKRISRLNHPPPLPIIPDMLRLLLADTAERISNVKRDNSDADEEIYLSSAEAKSYKGNIKTRRECQSGRTAALISKHMEITFSGGGGGGTRVSGMADVVEADNRTIGCSGKRGGAAVPEALPRPGAGGASDWEGV</sequence>
<organism evidence="2 3">
    <name type="scientific">Liparis tanakae</name>
    <name type="common">Tanaka's snailfish</name>
    <dbReference type="NCBI Taxonomy" id="230148"/>
    <lineage>
        <taxon>Eukaryota</taxon>
        <taxon>Metazoa</taxon>
        <taxon>Chordata</taxon>
        <taxon>Craniata</taxon>
        <taxon>Vertebrata</taxon>
        <taxon>Euteleostomi</taxon>
        <taxon>Actinopterygii</taxon>
        <taxon>Neopterygii</taxon>
        <taxon>Teleostei</taxon>
        <taxon>Neoteleostei</taxon>
        <taxon>Acanthomorphata</taxon>
        <taxon>Eupercaria</taxon>
        <taxon>Perciformes</taxon>
        <taxon>Cottioidei</taxon>
        <taxon>Cottales</taxon>
        <taxon>Liparidae</taxon>
        <taxon>Liparis</taxon>
    </lineage>
</organism>
<gene>
    <name evidence="2" type="ORF">EYF80_010522</name>
</gene>
<protein>
    <submittedName>
        <fullName evidence="2">Uncharacterized protein</fullName>
    </submittedName>
</protein>
<evidence type="ECO:0000313" key="3">
    <source>
        <dbReference type="Proteomes" id="UP000314294"/>
    </source>
</evidence>